<feature type="compositionally biased region" description="Low complexity" evidence="1">
    <location>
        <begin position="46"/>
        <end position="67"/>
    </location>
</feature>
<dbReference type="Proteomes" id="UP000092444">
    <property type="component" value="Unassembled WGS sequence"/>
</dbReference>
<dbReference type="EnsemblMetazoa" id="GMOY001176-RA">
    <property type="protein sequence ID" value="GMOY001176-PA"/>
    <property type="gene ID" value="GMOY001176"/>
</dbReference>
<protein>
    <recommendedName>
        <fullName evidence="3">Fibrinogen C-terminal domain-containing protein</fullName>
    </recommendedName>
</protein>
<dbReference type="PhylomeDB" id="A0A1B0FC79"/>
<feature type="region of interest" description="Disordered" evidence="1">
    <location>
        <begin position="35"/>
        <end position="67"/>
    </location>
</feature>
<organism evidence="4 5">
    <name type="scientific">Glossina morsitans morsitans</name>
    <name type="common">Savannah tsetse fly</name>
    <dbReference type="NCBI Taxonomy" id="37546"/>
    <lineage>
        <taxon>Eukaryota</taxon>
        <taxon>Metazoa</taxon>
        <taxon>Ecdysozoa</taxon>
        <taxon>Arthropoda</taxon>
        <taxon>Hexapoda</taxon>
        <taxon>Insecta</taxon>
        <taxon>Pterygota</taxon>
        <taxon>Neoptera</taxon>
        <taxon>Endopterygota</taxon>
        <taxon>Diptera</taxon>
        <taxon>Brachycera</taxon>
        <taxon>Muscomorpha</taxon>
        <taxon>Hippoboscoidea</taxon>
        <taxon>Glossinidae</taxon>
        <taxon>Glossina</taxon>
    </lineage>
</organism>
<evidence type="ECO:0000259" key="3">
    <source>
        <dbReference type="PROSITE" id="PS51406"/>
    </source>
</evidence>
<dbReference type="AlphaFoldDB" id="A0A1B0FC79"/>
<dbReference type="SUPFAM" id="SSF56496">
    <property type="entry name" value="Fibrinogen C-terminal domain-like"/>
    <property type="match status" value="1"/>
</dbReference>
<dbReference type="Gene3D" id="3.90.215.10">
    <property type="entry name" value="Gamma Fibrinogen, chain A, domain 1"/>
    <property type="match status" value="1"/>
</dbReference>
<dbReference type="EMBL" id="CCAG010023879">
    <property type="status" value="NOT_ANNOTATED_CDS"/>
    <property type="molecule type" value="Genomic_DNA"/>
</dbReference>
<dbReference type="InterPro" id="IPR002181">
    <property type="entry name" value="Fibrinogen_a/b/g_C_dom"/>
</dbReference>
<dbReference type="PROSITE" id="PS51406">
    <property type="entry name" value="FIBRINOGEN_C_2"/>
    <property type="match status" value="1"/>
</dbReference>
<feature type="domain" description="Fibrinogen C-terminal" evidence="3">
    <location>
        <begin position="279"/>
        <end position="498"/>
    </location>
</feature>
<feature type="compositionally biased region" description="Gly residues" evidence="1">
    <location>
        <begin position="197"/>
        <end position="208"/>
    </location>
</feature>
<keyword evidence="5" id="KW-1185">Reference proteome</keyword>
<keyword evidence="2" id="KW-1133">Transmembrane helix</keyword>
<evidence type="ECO:0000256" key="2">
    <source>
        <dbReference type="SAM" id="Phobius"/>
    </source>
</evidence>
<reference evidence="4" key="1">
    <citation type="submission" date="2020-05" db="UniProtKB">
        <authorList>
            <consortium name="EnsemblMetazoa"/>
        </authorList>
    </citation>
    <scope>IDENTIFICATION</scope>
    <source>
        <strain evidence="4">Yale</strain>
    </source>
</reference>
<keyword evidence="2" id="KW-0812">Transmembrane</keyword>
<dbReference type="SMART" id="SM00186">
    <property type="entry name" value="FBG"/>
    <property type="match status" value="1"/>
</dbReference>
<dbReference type="Pfam" id="PF00147">
    <property type="entry name" value="Fibrinogen_C"/>
    <property type="match status" value="1"/>
</dbReference>
<dbReference type="PANTHER" id="PTHR19143:SF327">
    <property type="entry name" value="FI21813P1-RELATED"/>
    <property type="match status" value="1"/>
</dbReference>
<dbReference type="InterPro" id="IPR014716">
    <property type="entry name" value="Fibrinogen_a/b/g_C_1"/>
</dbReference>
<dbReference type="CDD" id="cd00087">
    <property type="entry name" value="FReD"/>
    <property type="match status" value="1"/>
</dbReference>
<evidence type="ECO:0000256" key="1">
    <source>
        <dbReference type="SAM" id="MobiDB-lite"/>
    </source>
</evidence>
<evidence type="ECO:0000313" key="4">
    <source>
        <dbReference type="EnsemblMetazoa" id="GMOY001176-PA"/>
    </source>
</evidence>
<dbReference type="InterPro" id="IPR050373">
    <property type="entry name" value="Fibrinogen_C-term_domain"/>
</dbReference>
<dbReference type="InterPro" id="IPR036056">
    <property type="entry name" value="Fibrinogen-like_C"/>
</dbReference>
<dbReference type="GO" id="GO:0005615">
    <property type="term" value="C:extracellular space"/>
    <property type="evidence" value="ECO:0007669"/>
    <property type="project" value="TreeGrafter"/>
</dbReference>
<name>A0A1B0FC79_GLOMM</name>
<feature type="transmembrane region" description="Helical" evidence="2">
    <location>
        <begin position="7"/>
        <end position="26"/>
    </location>
</feature>
<keyword evidence="2" id="KW-0472">Membrane</keyword>
<sequence length="506" mass="57796">MPPAPKVFANLTITLYIIIIVMHFTGCHMQELSATSRPPAQETHWQQRTTRPPTTRNTATRWRAAPNPNTYNCDYKDLLTKMHDRLNFLVSMDDDQRKHLDNIDKKIVQFEASNLARMESLAVQQLNFHKRIDVVEHMQRLTRQGVDELLGEFETYTKKLNHTDQSHNNKANIDLNELNTVRKARQLPQQYNQTTLGSGGGGGGGGSIGDNDFSNSQKLNAMAVFLVSLRTAVKDLQNDLQTNVTRLLQQTGNLQRRFNNLMRRQLNQLGYLPAQLASASQPPLVTSCAQSDPPVRGVLRLQLTGSSEPFYVMCDSQSLGGAWTVIMNRFNGDINFERGWLDYKYGFGNLAGEFFIGLDKLYALTAVEINELLIVLEDFQGNRKYARYNLFAIGNEQEMYELKLLGKYEGDAGDSFSYHAGSKFSTYDNDNDGCVDCNCAQSHKGAWWYNWCDQSNLMGPYHATDYNKIEQYRGIYWQDWLGPTYSLKAAKMMIRPINWDQDARRR</sequence>
<feature type="region of interest" description="Disordered" evidence="1">
    <location>
        <begin position="192"/>
        <end position="211"/>
    </location>
</feature>
<dbReference type="STRING" id="37546.A0A1B0FC79"/>
<proteinExistence type="predicted"/>
<evidence type="ECO:0000313" key="5">
    <source>
        <dbReference type="Proteomes" id="UP000092444"/>
    </source>
</evidence>
<accession>A0A1B0FC79</accession>
<dbReference type="PANTHER" id="PTHR19143">
    <property type="entry name" value="FIBRINOGEN/TENASCIN/ANGIOPOEITIN"/>
    <property type="match status" value="1"/>
</dbReference>